<reference evidence="1" key="1">
    <citation type="journal article" date="2014" name="Int. J. Syst. Evol. Microbiol.">
        <title>Complete genome sequence of Corynebacterium casei LMG S-19264T (=DSM 44701T), isolated from a smear-ripened cheese.</title>
        <authorList>
            <consortium name="US DOE Joint Genome Institute (JGI-PGF)"/>
            <person name="Walter F."/>
            <person name="Albersmeier A."/>
            <person name="Kalinowski J."/>
            <person name="Ruckert C."/>
        </authorList>
    </citation>
    <scope>NUCLEOTIDE SEQUENCE</scope>
    <source>
        <strain evidence="1">CGMCC 4.5737</strain>
    </source>
</reference>
<gene>
    <name evidence="1" type="ORF">GCM10012275_35890</name>
</gene>
<dbReference type="Pfam" id="PF11248">
    <property type="entry name" value="DUF3046"/>
    <property type="match status" value="1"/>
</dbReference>
<dbReference type="Proteomes" id="UP000637578">
    <property type="component" value="Unassembled WGS sequence"/>
</dbReference>
<sequence length="83" mass="9175">MPEATGPAGTAPSPRSLVPMRHTVFRRLMADEFGEIRAEMIARDHVLSTLGGRTVDQALAAGSDPKEVWRAICDAFDVPWERR</sequence>
<evidence type="ECO:0000313" key="2">
    <source>
        <dbReference type="Proteomes" id="UP000637578"/>
    </source>
</evidence>
<organism evidence="1 2">
    <name type="scientific">Longimycelium tulufanense</name>
    <dbReference type="NCBI Taxonomy" id="907463"/>
    <lineage>
        <taxon>Bacteria</taxon>
        <taxon>Bacillati</taxon>
        <taxon>Actinomycetota</taxon>
        <taxon>Actinomycetes</taxon>
        <taxon>Pseudonocardiales</taxon>
        <taxon>Pseudonocardiaceae</taxon>
        <taxon>Longimycelium</taxon>
    </lineage>
</organism>
<comment type="caution">
    <text evidence="1">The sequence shown here is derived from an EMBL/GenBank/DDBJ whole genome shotgun (WGS) entry which is preliminary data.</text>
</comment>
<dbReference type="InterPro" id="IPR021408">
    <property type="entry name" value="DUF3046"/>
</dbReference>
<dbReference type="EMBL" id="BMMK01000016">
    <property type="protein sequence ID" value="GGM61790.1"/>
    <property type="molecule type" value="Genomic_DNA"/>
</dbReference>
<evidence type="ECO:0008006" key="3">
    <source>
        <dbReference type="Google" id="ProtNLM"/>
    </source>
</evidence>
<keyword evidence="2" id="KW-1185">Reference proteome</keyword>
<protein>
    <recommendedName>
        <fullName evidence="3">DUF3046 domain-containing protein</fullName>
    </recommendedName>
</protein>
<evidence type="ECO:0000313" key="1">
    <source>
        <dbReference type="EMBL" id="GGM61790.1"/>
    </source>
</evidence>
<proteinExistence type="predicted"/>
<name>A0A8J3C9P9_9PSEU</name>
<dbReference type="AlphaFoldDB" id="A0A8J3C9P9"/>
<reference evidence="1" key="2">
    <citation type="submission" date="2020-09" db="EMBL/GenBank/DDBJ databases">
        <authorList>
            <person name="Sun Q."/>
            <person name="Zhou Y."/>
        </authorList>
    </citation>
    <scope>NUCLEOTIDE SEQUENCE</scope>
    <source>
        <strain evidence="1">CGMCC 4.5737</strain>
    </source>
</reference>
<accession>A0A8J3C9P9</accession>